<evidence type="ECO:0000256" key="4">
    <source>
        <dbReference type="PIRSR" id="PIRSR638970-1"/>
    </source>
</evidence>
<comment type="caution">
    <text evidence="8">The sequence shown here is derived from an EMBL/GenBank/DDBJ whole genome shotgun (WGS) entry which is preliminary data.</text>
</comment>
<dbReference type="GO" id="GO:0005576">
    <property type="term" value="C:extracellular region"/>
    <property type="evidence" value="ECO:0007669"/>
    <property type="project" value="InterPro"/>
</dbReference>
<evidence type="ECO:0000259" key="7">
    <source>
        <dbReference type="Pfam" id="PF08124"/>
    </source>
</evidence>
<dbReference type="SUPFAM" id="SSF74650">
    <property type="entry name" value="Galactose mutarotase-like"/>
    <property type="match status" value="1"/>
</dbReference>
<evidence type="ECO:0000313" key="9">
    <source>
        <dbReference type="Proteomes" id="UP000638648"/>
    </source>
</evidence>
<feature type="domain" description="Polysaccharide lyase family 8 central" evidence="5">
    <location>
        <begin position="369"/>
        <end position="625"/>
    </location>
</feature>
<dbReference type="SUPFAM" id="SSF48230">
    <property type="entry name" value="Chondroitin AC/alginate lyase"/>
    <property type="match status" value="1"/>
</dbReference>
<dbReference type="InterPro" id="IPR011013">
    <property type="entry name" value="Gal_mutarotase_sf_dom"/>
</dbReference>
<gene>
    <name evidence="8" type="ORF">HEB94_003632</name>
</gene>
<dbReference type="GO" id="GO:0005975">
    <property type="term" value="P:carbohydrate metabolic process"/>
    <property type="evidence" value="ECO:0007669"/>
    <property type="project" value="InterPro"/>
</dbReference>
<evidence type="ECO:0000256" key="1">
    <source>
        <dbReference type="ARBA" id="ARBA00006699"/>
    </source>
</evidence>
<evidence type="ECO:0000259" key="6">
    <source>
        <dbReference type="Pfam" id="PF02884"/>
    </source>
</evidence>
<dbReference type="InterPro" id="IPR004103">
    <property type="entry name" value="Lyase_8_C"/>
</dbReference>
<dbReference type="CDD" id="cd01083">
    <property type="entry name" value="GAG_Lyase"/>
    <property type="match status" value="1"/>
</dbReference>
<accession>A0A927R9R6</accession>
<keyword evidence="2" id="KW-0732">Signal</keyword>
<feature type="active site" evidence="4">
    <location>
        <position position="227"/>
    </location>
</feature>
<dbReference type="InterPro" id="IPR012970">
    <property type="entry name" value="Lyase_8_alpha_N"/>
</dbReference>
<sequence length="849" mass="92108">MSASESAETVADLARMRAQWRAGWVAADYEPTDPALASALARIGTDARRWWSTMATEANRRALWEDARLDVHRSFAISRSFDRLFRMALGWATRGSDTHQDPKLLADLIDGLDWMVARYYRADGEILGNWFEWMISGPRALNLAAMLVFDHLTPARLSAYTSAVAHYTPEPIGTAANRALTADVVVGRGALAGDATTVRLGVDGLAPVLAYVEEGDGFHRDGSFLQHNHYPYNGSYGVQLLGTLPAIFARVAGTPFALEDGIVLEWIRTAFDPLIWRGGLMDLASGRVIARHDEQDHHAGHTALDAALGLLVAASEEVRSWLAPLVREWLEADTLDDGLRGRGIPTVLAARALLTDDSLARRGPLEVSHVFAGMDRVVHRKAAWAYGVSMRSRRIASFESINEENLRGWLSADGATYLYDDRLDHYNDGFWPTVDPYRIPGTTVDVRERGPGEGRGHLNPADWVGGTTLERRYTAAGMRLSSQGCSLVSQKSWFCFDDEVVALGAGITAHDGRRVETVVENRRLRTSAAETVLVDGRPAVARPGDLETATNAGWVHLAGTGGYVFPGGADLTLTRDRRTGRWSDLTRHPSWTDDTALVRDFLTIWLDHGVDPDRAGYAYVLLPTADAETTRRYAARPGVAVVANTGAVQAVRALATGVLGVNLWTAGASASIVSADAPGCVVLREGAEEVAVAMSDPTRLAEKVRFTMKVRATKVLAADPGVRVVALDPLTVEVDLAGARGQSRSLRVAHRPWALPDVRACLADLAGAGEVAPAARERLAERLDGLDRLAGPLDGADVAEATEGTEAAWEALWALRRSLADLRRDDRLAASAVDVLDDGVQRLFARRRG</sequence>
<keyword evidence="3 8" id="KW-0456">Lyase</keyword>
<dbReference type="InterPro" id="IPR038970">
    <property type="entry name" value="Lyase_8"/>
</dbReference>
<dbReference type="InterPro" id="IPR008929">
    <property type="entry name" value="Chondroitin_lyas"/>
</dbReference>
<dbReference type="PANTHER" id="PTHR38481:SF1">
    <property type="entry name" value="HYALURONATE LYASE"/>
    <property type="match status" value="1"/>
</dbReference>
<evidence type="ECO:0000256" key="2">
    <source>
        <dbReference type="ARBA" id="ARBA00022729"/>
    </source>
</evidence>
<dbReference type="Pfam" id="PF02278">
    <property type="entry name" value="Lyase_8"/>
    <property type="match status" value="1"/>
</dbReference>
<feature type="active site" evidence="4">
    <location>
        <position position="287"/>
    </location>
</feature>
<proteinExistence type="inferred from homology"/>
<dbReference type="Gene3D" id="2.60.220.10">
    <property type="entry name" value="Polysaccharide lyase family 8-like, C-terminal"/>
    <property type="match status" value="1"/>
</dbReference>
<protein>
    <submittedName>
        <fullName evidence="8">Hyaluronate lyase</fullName>
        <ecNumber evidence="8">4.2.2.1</ecNumber>
    </submittedName>
</protein>
<evidence type="ECO:0000313" key="8">
    <source>
        <dbReference type="EMBL" id="MBE1606784.1"/>
    </source>
</evidence>
<dbReference type="Pfam" id="PF02884">
    <property type="entry name" value="Lyase_8_C"/>
    <property type="match status" value="1"/>
</dbReference>
<dbReference type="SUPFAM" id="SSF49863">
    <property type="entry name" value="Hyaluronate lyase-like, C-terminal domain"/>
    <property type="match status" value="1"/>
</dbReference>
<dbReference type="GO" id="GO:0030246">
    <property type="term" value="F:carbohydrate binding"/>
    <property type="evidence" value="ECO:0007669"/>
    <property type="project" value="InterPro"/>
</dbReference>
<evidence type="ECO:0000256" key="3">
    <source>
        <dbReference type="ARBA" id="ARBA00023239"/>
    </source>
</evidence>
<feature type="domain" description="Polysaccharide lyase 8 N-terminal alpha-helical" evidence="7">
    <location>
        <begin position="20"/>
        <end position="317"/>
    </location>
</feature>
<dbReference type="EMBL" id="JADBEM010000001">
    <property type="protein sequence ID" value="MBE1606784.1"/>
    <property type="molecule type" value="Genomic_DNA"/>
</dbReference>
<dbReference type="PANTHER" id="PTHR38481">
    <property type="entry name" value="HYALURONATE LYASE"/>
    <property type="match status" value="1"/>
</dbReference>
<evidence type="ECO:0000259" key="5">
    <source>
        <dbReference type="Pfam" id="PF02278"/>
    </source>
</evidence>
<dbReference type="InterPro" id="IPR014718">
    <property type="entry name" value="GH-type_carb-bd"/>
</dbReference>
<dbReference type="InterPro" id="IPR003159">
    <property type="entry name" value="Lyase_8_central_dom"/>
</dbReference>
<feature type="active site" evidence="4">
    <location>
        <position position="236"/>
    </location>
</feature>
<dbReference type="EC" id="4.2.2.1" evidence="8"/>
<reference evidence="8" key="1">
    <citation type="submission" date="2020-10" db="EMBL/GenBank/DDBJ databases">
        <title>Sequencing the genomes of 1000 actinobacteria strains.</title>
        <authorList>
            <person name="Klenk H.-P."/>
        </authorList>
    </citation>
    <scope>NUCLEOTIDE SEQUENCE</scope>
    <source>
        <strain evidence="8">DSM 45354</strain>
    </source>
</reference>
<dbReference type="RefSeq" id="WP_192750851.1">
    <property type="nucleotide sequence ID" value="NZ_BAABJL010000109.1"/>
</dbReference>
<dbReference type="Gene3D" id="2.70.98.10">
    <property type="match status" value="1"/>
</dbReference>
<dbReference type="Proteomes" id="UP000638648">
    <property type="component" value="Unassembled WGS sequence"/>
</dbReference>
<dbReference type="InterPro" id="IPR011071">
    <property type="entry name" value="Lyase_8-like_C"/>
</dbReference>
<dbReference type="AlphaFoldDB" id="A0A927R9R6"/>
<dbReference type="Pfam" id="PF08124">
    <property type="entry name" value="Lyase_8_N"/>
    <property type="match status" value="1"/>
</dbReference>
<dbReference type="Gene3D" id="1.50.10.100">
    <property type="entry name" value="Chondroitin AC/alginate lyase"/>
    <property type="match status" value="1"/>
</dbReference>
<name>A0A927R9R6_9ACTN</name>
<keyword evidence="9" id="KW-1185">Reference proteome</keyword>
<comment type="similarity">
    <text evidence="1">Belongs to the polysaccharide lyase 8 family.</text>
</comment>
<feature type="domain" description="Polysaccharide lyase family 8 C-terminal" evidence="6">
    <location>
        <begin position="641"/>
        <end position="704"/>
    </location>
</feature>
<organism evidence="8 9">
    <name type="scientific">Actinopolymorpha pittospori</name>
    <dbReference type="NCBI Taxonomy" id="648752"/>
    <lineage>
        <taxon>Bacteria</taxon>
        <taxon>Bacillati</taxon>
        <taxon>Actinomycetota</taxon>
        <taxon>Actinomycetes</taxon>
        <taxon>Propionibacteriales</taxon>
        <taxon>Actinopolymorphaceae</taxon>
        <taxon>Actinopolymorpha</taxon>
    </lineage>
</organism>
<dbReference type="GO" id="GO:0030340">
    <property type="term" value="F:hyaluronate lyase activity"/>
    <property type="evidence" value="ECO:0007669"/>
    <property type="project" value="UniProtKB-EC"/>
</dbReference>